<proteinExistence type="predicted"/>
<protein>
    <recommendedName>
        <fullName evidence="4">CRM domain-containing protein</fullName>
    </recommendedName>
</protein>
<dbReference type="AlphaFoldDB" id="A0A7N2MXY7"/>
<keyword evidence="1 2" id="KW-0694">RNA-binding</keyword>
<organism evidence="5 6">
    <name type="scientific">Quercus lobata</name>
    <name type="common">Valley oak</name>
    <dbReference type="NCBI Taxonomy" id="97700"/>
    <lineage>
        <taxon>Eukaryota</taxon>
        <taxon>Viridiplantae</taxon>
        <taxon>Streptophyta</taxon>
        <taxon>Embryophyta</taxon>
        <taxon>Tracheophyta</taxon>
        <taxon>Spermatophyta</taxon>
        <taxon>Magnoliopsida</taxon>
        <taxon>eudicotyledons</taxon>
        <taxon>Gunneridae</taxon>
        <taxon>Pentapetalae</taxon>
        <taxon>rosids</taxon>
        <taxon>fabids</taxon>
        <taxon>Fagales</taxon>
        <taxon>Fagaceae</taxon>
        <taxon>Quercus</taxon>
    </lineage>
</organism>
<gene>
    <name evidence="5" type="primary">LOC115969274</name>
</gene>
<reference evidence="5 6" key="1">
    <citation type="journal article" date="2016" name="G3 (Bethesda)">
        <title>First Draft Assembly and Annotation of the Genome of a California Endemic Oak Quercus lobata Nee (Fagaceae).</title>
        <authorList>
            <person name="Sork V.L."/>
            <person name="Fitz-Gibbon S.T."/>
            <person name="Puiu D."/>
            <person name="Crepeau M."/>
            <person name="Gugger P.F."/>
            <person name="Sherman R."/>
            <person name="Stevens K."/>
            <person name="Langley C.H."/>
            <person name="Pellegrini M."/>
            <person name="Salzberg S.L."/>
        </authorList>
    </citation>
    <scope>NUCLEOTIDE SEQUENCE [LARGE SCALE GENOMIC DNA]</scope>
    <source>
        <strain evidence="5 6">cv. SW786</strain>
    </source>
</reference>
<feature type="compositionally biased region" description="Acidic residues" evidence="3">
    <location>
        <begin position="106"/>
        <end position="141"/>
    </location>
</feature>
<dbReference type="EnsemblPlants" id="QL11p045794:mrna">
    <property type="protein sequence ID" value="QL11p045794:mrna"/>
    <property type="gene ID" value="QL11p045794"/>
</dbReference>
<keyword evidence="6" id="KW-1185">Reference proteome</keyword>
<dbReference type="FunFam" id="3.30.110.60:FF:000004">
    <property type="entry name" value="RNA-binding CRS1 / YhbY (CRM) domain protein"/>
    <property type="match status" value="1"/>
</dbReference>
<dbReference type="PANTHER" id="PTHR47714">
    <property type="entry name" value="CRS1/YHBY DOMAIN CONTAINING PROTEIN, EXPRESSED"/>
    <property type="match status" value="1"/>
</dbReference>
<dbReference type="InParanoid" id="A0A7N2MXY7"/>
<evidence type="ECO:0000256" key="3">
    <source>
        <dbReference type="SAM" id="MobiDB-lite"/>
    </source>
</evidence>
<evidence type="ECO:0000313" key="6">
    <source>
        <dbReference type="Proteomes" id="UP000594261"/>
    </source>
</evidence>
<feature type="region of interest" description="Disordered" evidence="3">
    <location>
        <begin position="90"/>
        <end position="145"/>
    </location>
</feature>
<dbReference type="Pfam" id="PF01985">
    <property type="entry name" value="CRS1_YhbY"/>
    <property type="match status" value="1"/>
</dbReference>
<dbReference type="Gramene" id="QL11p045794:mrna">
    <property type="protein sequence ID" value="QL11p045794:mrna"/>
    <property type="gene ID" value="QL11p045794"/>
</dbReference>
<dbReference type="InterPro" id="IPR035920">
    <property type="entry name" value="YhbY-like_sf"/>
</dbReference>
<dbReference type="GO" id="GO:0003723">
    <property type="term" value="F:RNA binding"/>
    <property type="evidence" value="ECO:0007669"/>
    <property type="project" value="UniProtKB-UniRule"/>
</dbReference>
<feature type="domain" description="CRM" evidence="4">
    <location>
        <begin position="167"/>
        <end position="266"/>
    </location>
</feature>
<sequence>MAVASSLSSQFFHHLLRPPQPQPPLPPPPPSSSFFSLFLKPLPIPTTTTTTTLTKTKTTKAITTLSKLSPLSTTHFTKSLPPLFSHSLSSFSTLSHPSPTQQQHVEEEEEDDDDDEEEEYDGEEDVSGIEDLEVGMTEGEDSEKGVVEKASSLNVKTNGDLELKLLPSLTVKEKKDLASYAHSLGKKLKSQLVGKSGVTANVATSFIETLESNELLKIKIHNTCPGELDDVVKQLEEATGSVVVGQIGRTVIIYRPSITKMKAEEKKRQARKVFVRKDSKPKHTLLNKAQQRLSGRGRRGSSRFKLESDI</sequence>
<feature type="region of interest" description="Disordered" evidence="3">
    <location>
        <begin position="14"/>
        <end position="36"/>
    </location>
</feature>
<dbReference type="PROSITE" id="PS51295">
    <property type="entry name" value="CRM"/>
    <property type="match status" value="1"/>
</dbReference>
<dbReference type="SUPFAM" id="SSF75471">
    <property type="entry name" value="YhbY-like"/>
    <property type="match status" value="1"/>
</dbReference>
<dbReference type="Gene3D" id="3.30.110.60">
    <property type="entry name" value="YhbY-like"/>
    <property type="match status" value="1"/>
</dbReference>
<evidence type="ECO:0000259" key="4">
    <source>
        <dbReference type="PROSITE" id="PS51295"/>
    </source>
</evidence>
<feature type="compositionally biased region" description="Low complexity" evidence="3">
    <location>
        <begin position="90"/>
        <end position="100"/>
    </location>
</feature>
<feature type="region of interest" description="Disordered" evidence="3">
    <location>
        <begin position="284"/>
        <end position="310"/>
    </location>
</feature>
<dbReference type="KEGG" id="qlo:115969274"/>
<dbReference type="Proteomes" id="UP000594261">
    <property type="component" value="Chromosome 11"/>
</dbReference>
<dbReference type="GeneID" id="115969274"/>
<name>A0A7N2MXY7_QUELO</name>
<dbReference type="RefSeq" id="XP_030944751.1">
    <property type="nucleotide sequence ID" value="XM_031088891.1"/>
</dbReference>
<evidence type="ECO:0000256" key="1">
    <source>
        <dbReference type="ARBA" id="ARBA00022884"/>
    </source>
</evidence>
<accession>A0A7N2MXY7</accession>
<dbReference type="InterPro" id="IPR001890">
    <property type="entry name" value="RNA-binding_CRM"/>
</dbReference>
<dbReference type="OrthoDB" id="2020593at2759"/>
<dbReference type="SMART" id="SM01103">
    <property type="entry name" value="CRS1_YhbY"/>
    <property type="match status" value="1"/>
</dbReference>
<dbReference type="OMA" id="APTCHRL"/>
<dbReference type="EMBL" id="LRBV02000011">
    <property type="status" value="NOT_ANNOTATED_CDS"/>
    <property type="molecule type" value="Genomic_DNA"/>
</dbReference>
<evidence type="ECO:0000256" key="2">
    <source>
        <dbReference type="PROSITE-ProRule" id="PRU00626"/>
    </source>
</evidence>
<feature type="compositionally biased region" description="Pro residues" evidence="3">
    <location>
        <begin position="18"/>
        <end position="31"/>
    </location>
</feature>
<dbReference type="PANTHER" id="PTHR47714:SF1">
    <property type="entry name" value="RNA-BINDING CRS1 _ YHBY (CRM) DOMAIN PROTEIN"/>
    <property type="match status" value="1"/>
</dbReference>
<dbReference type="GO" id="GO:0009507">
    <property type="term" value="C:chloroplast"/>
    <property type="evidence" value="ECO:0007669"/>
    <property type="project" value="TreeGrafter"/>
</dbReference>
<reference evidence="5" key="2">
    <citation type="submission" date="2021-01" db="UniProtKB">
        <authorList>
            <consortium name="EnsemblPlants"/>
        </authorList>
    </citation>
    <scope>IDENTIFICATION</scope>
</reference>
<evidence type="ECO:0000313" key="5">
    <source>
        <dbReference type="EnsemblPlants" id="QL11p045794:mrna"/>
    </source>
</evidence>